<protein>
    <submittedName>
        <fullName evidence="3">DUF3068 domain-containing protein</fullName>
    </submittedName>
</protein>
<gene>
    <name evidence="3" type="ORF">JGU71_10435</name>
</gene>
<dbReference type="AlphaFoldDB" id="A0A934NQ98"/>
<evidence type="ECO:0000256" key="1">
    <source>
        <dbReference type="SAM" id="MobiDB-lite"/>
    </source>
</evidence>
<evidence type="ECO:0000256" key="2">
    <source>
        <dbReference type="SAM" id="Phobius"/>
    </source>
</evidence>
<dbReference type="EMBL" id="JAEMNV010000003">
    <property type="protein sequence ID" value="MBJ8339307.1"/>
    <property type="molecule type" value="Genomic_DNA"/>
</dbReference>
<dbReference type="Pfam" id="PF11271">
    <property type="entry name" value="PorA"/>
    <property type="match status" value="1"/>
</dbReference>
<evidence type="ECO:0000313" key="3">
    <source>
        <dbReference type="EMBL" id="MBJ8339307.1"/>
    </source>
</evidence>
<comment type="caution">
    <text evidence="3">The sequence shown here is derived from an EMBL/GenBank/DDBJ whole genome shotgun (WGS) entry which is preliminary data.</text>
</comment>
<keyword evidence="2" id="KW-0812">Transmembrane</keyword>
<organism evidence="3 4">
    <name type="scientific">Antrihabitans stalagmiti</name>
    <dbReference type="NCBI Taxonomy" id="2799499"/>
    <lineage>
        <taxon>Bacteria</taxon>
        <taxon>Bacillati</taxon>
        <taxon>Actinomycetota</taxon>
        <taxon>Actinomycetes</taxon>
        <taxon>Mycobacteriales</taxon>
        <taxon>Nocardiaceae</taxon>
        <taxon>Antrihabitans</taxon>
    </lineage>
</organism>
<dbReference type="Proteomes" id="UP000655868">
    <property type="component" value="Unassembled WGS sequence"/>
</dbReference>
<reference evidence="3" key="1">
    <citation type="submission" date="2020-12" db="EMBL/GenBank/DDBJ databases">
        <title>Antrihabitans popcorni sp. nov. and Antrihabitans auranticaus sp. nov., isolated from a larva cave.</title>
        <authorList>
            <person name="Lee S.D."/>
            <person name="Kim I.S."/>
        </authorList>
    </citation>
    <scope>NUCLEOTIDE SEQUENCE</scope>
    <source>
        <strain evidence="3">YC3-6</strain>
    </source>
</reference>
<proteinExistence type="predicted"/>
<keyword evidence="2" id="KW-0472">Membrane</keyword>
<keyword evidence="2" id="KW-1133">Transmembrane helix</keyword>
<sequence>MAERSGPKKALVCILFFFGAFLLVAAILIPTYTLPKLAKTPLDLEVTTIAVTPQNQGGEVLDAKSLTSPTGAAVVDKNVPLVSQRFITVEEPSDSDVVTLQGGSTLRRTDKSADTGLLTASVVKGTFDRKTGDPIESDKGAIQVQNDKPAEEVDITGLVYRFPFNTEKKTYPYYDTNSRETHPIDFVEETEINGEKVYHFNQKVPATDLSKVVDSPTNKLKLPAAKWGVTDTTEDVTMTRWYSNERDIWVDPITGTVISGQEKPFQYYARSADKPEVTVLKATLAYDENTIENQITTAKDGADKISLYGKVLPIILGIIGIVALIAGLILLFLGRGEPGRRRANGGSTGVPPGAGAPQPGEGRGGQSWTGTNDRTEEIPVQRPNLNK</sequence>
<dbReference type="InterPro" id="IPR021424">
    <property type="entry name" value="PorA"/>
</dbReference>
<feature type="transmembrane region" description="Helical" evidence="2">
    <location>
        <begin position="311"/>
        <end position="333"/>
    </location>
</feature>
<keyword evidence="4" id="KW-1185">Reference proteome</keyword>
<feature type="compositionally biased region" description="Low complexity" evidence="1">
    <location>
        <begin position="349"/>
        <end position="360"/>
    </location>
</feature>
<name>A0A934NQ98_9NOCA</name>
<accession>A0A934NQ98</accession>
<evidence type="ECO:0000313" key="4">
    <source>
        <dbReference type="Proteomes" id="UP000655868"/>
    </source>
</evidence>
<feature type="region of interest" description="Disordered" evidence="1">
    <location>
        <begin position="341"/>
        <end position="387"/>
    </location>
</feature>
<dbReference type="RefSeq" id="WP_199704019.1">
    <property type="nucleotide sequence ID" value="NZ_JAEMNV010000003.1"/>
</dbReference>